<evidence type="ECO:0000313" key="2">
    <source>
        <dbReference type="EMBL" id="SCZ89444.1"/>
    </source>
</evidence>
<organism evidence="2 3">
    <name type="scientific">Microbotryum saponariae</name>
    <dbReference type="NCBI Taxonomy" id="289078"/>
    <lineage>
        <taxon>Eukaryota</taxon>
        <taxon>Fungi</taxon>
        <taxon>Dikarya</taxon>
        <taxon>Basidiomycota</taxon>
        <taxon>Pucciniomycotina</taxon>
        <taxon>Microbotryomycetes</taxon>
        <taxon>Microbotryales</taxon>
        <taxon>Microbotryaceae</taxon>
        <taxon>Microbotryum</taxon>
    </lineage>
</organism>
<accession>A0A2X0KJG8</accession>
<evidence type="ECO:0000313" key="3">
    <source>
        <dbReference type="Proteomes" id="UP000249723"/>
    </source>
</evidence>
<keyword evidence="3" id="KW-1185">Reference proteome</keyword>
<proteinExistence type="predicted"/>
<reference evidence="3" key="1">
    <citation type="submission" date="2016-10" db="EMBL/GenBank/DDBJ databases">
        <authorList>
            <person name="Jeantristanb JTB J.-T."/>
            <person name="Ricardo R."/>
        </authorList>
    </citation>
    <scope>NUCLEOTIDE SEQUENCE [LARGE SCALE GENOMIC DNA]</scope>
</reference>
<feature type="signal peptide" evidence="1">
    <location>
        <begin position="1"/>
        <end position="21"/>
    </location>
</feature>
<name>A0A2X0KJG8_9BASI</name>
<keyword evidence="1" id="KW-0732">Signal</keyword>
<feature type="chain" id="PRO_5030060029" evidence="1">
    <location>
        <begin position="22"/>
        <end position="263"/>
    </location>
</feature>
<dbReference type="EMBL" id="FMWP01000013">
    <property type="protein sequence ID" value="SCZ89444.1"/>
    <property type="molecule type" value="Genomic_DNA"/>
</dbReference>
<dbReference type="AlphaFoldDB" id="A0A2X0KJG8"/>
<dbReference type="OrthoDB" id="10397160at2759"/>
<dbReference type="Proteomes" id="UP000249723">
    <property type="component" value="Unassembled WGS sequence"/>
</dbReference>
<evidence type="ECO:0000256" key="1">
    <source>
        <dbReference type="SAM" id="SignalP"/>
    </source>
</evidence>
<protein>
    <submittedName>
        <fullName evidence="2">BZ3500_MvSof-1268-A1-R1_Chr1-1g01183 protein</fullName>
    </submittedName>
</protein>
<gene>
    <name evidence="2" type="ORF">BZ3500_MVSOF-1268-A1-R1_CHR1-1G01183</name>
</gene>
<sequence length="263" mass="28638">MFRPSFIVLAIVVTLASNILATGDRPKLLSGLVFDCAMNATGSAPARAICPTATAWECICAPDDVSTEYAQAIMAYTRANHMCHKYAKKIAKFGCAQCEYQIKEEPTSEPCFLSEVTLSNQLNSSSLFDIALSYMLQVQPQVQSEGKRIAESSAKHSVQTASGQVVHCDTYGTVRFKLKSVAPLSLASYGREDGKDVMTITIKGLTVAKTLSRTGYTLDFTRIVEDQARVATRATVRAPLMDWHHGYGHVPVSSIMELVKSSV</sequence>